<dbReference type="Gene3D" id="3.40.50.720">
    <property type="entry name" value="NAD(P)-binding Rossmann-like Domain"/>
    <property type="match status" value="1"/>
</dbReference>
<dbReference type="Pfam" id="PF22725">
    <property type="entry name" value="GFO_IDH_MocA_C3"/>
    <property type="match status" value="1"/>
</dbReference>
<dbReference type="EC" id="1.1.1.179" evidence="5"/>
<dbReference type="InterPro" id="IPR050984">
    <property type="entry name" value="Gfo/Idh/MocA_domain"/>
</dbReference>
<evidence type="ECO:0000313" key="6">
    <source>
        <dbReference type="Proteomes" id="UP000029096"/>
    </source>
</evidence>
<evidence type="ECO:0000256" key="1">
    <source>
        <dbReference type="ARBA" id="ARBA00010928"/>
    </source>
</evidence>
<dbReference type="RefSeq" id="WP_033521722.1">
    <property type="nucleotide sequence ID" value="NZ_JDUS01000010.1"/>
</dbReference>
<evidence type="ECO:0000313" key="5">
    <source>
        <dbReference type="EMBL" id="KFI45742.1"/>
    </source>
</evidence>
<dbReference type="GO" id="GO:0047837">
    <property type="term" value="F:D-xylose 1-dehydrogenase (NADP+) activity"/>
    <property type="evidence" value="ECO:0007669"/>
    <property type="project" value="UniProtKB-EC"/>
</dbReference>
<name>A0A086ZGU2_9BIFI</name>
<dbReference type="Pfam" id="PF01408">
    <property type="entry name" value="GFO_IDH_MocA"/>
    <property type="match status" value="1"/>
</dbReference>
<dbReference type="eggNOG" id="COG0673">
    <property type="taxonomic scope" value="Bacteria"/>
</dbReference>
<comment type="similarity">
    <text evidence="1">Belongs to the Gfo/Idh/MocA family.</text>
</comment>
<dbReference type="SUPFAM" id="SSF51735">
    <property type="entry name" value="NAD(P)-binding Rossmann-fold domains"/>
    <property type="match status" value="1"/>
</dbReference>
<feature type="domain" description="GFO/IDH/MocA-like oxidoreductase" evidence="4">
    <location>
        <begin position="156"/>
        <end position="270"/>
    </location>
</feature>
<dbReference type="GO" id="GO:0047115">
    <property type="term" value="F:trans-1,2-dihydrobenzene-1,2-diol dehydrogenase activity"/>
    <property type="evidence" value="ECO:0007669"/>
    <property type="project" value="UniProtKB-EC"/>
</dbReference>
<dbReference type="InterPro" id="IPR000683">
    <property type="entry name" value="Gfo/Idh/MocA-like_OxRdtase_N"/>
</dbReference>
<dbReference type="PANTHER" id="PTHR22604:SF105">
    <property type="entry name" value="TRANS-1,2-DIHYDROBENZENE-1,2-DIOL DEHYDROGENASE"/>
    <property type="match status" value="1"/>
</dbReference>
<accession>A0A086ZGU2</accession>
<protein>
    <submittedName>
        <fullName evidence="5">NAD-dependent oxidoreductase</fullName>
        <ecNumber evidence="5">1.1.1.179</ecNumber>
        <ecNumber evidence="5">1.3.1.20</ecNumber>
    </submittedName>
</protein>
<dbReference type="InterPro" id="IPR055170">
    <property type="entry name" value="GFO_IDH_MocA-like_dom"/>
</dbReference>
<gene>
    <name evidence="5" type="ORF">BBOH_0544</name>
</gene>
<organism evidence="5 6">
    <name type="scientific">Bifidobacterium bohemicum DSM 22767</name>
    <dbReference type="NCBI Taxonomy" id="1437606"/>
    <lineage>
        <taxon>Bacteria</taxon>
        <taxon>Bacillati</taxon>
        <taxon>Actinomycetota</taxon>
        <taxon>Actinomycetes</taxon>
        <taxon>Bifidobacteriales</taxon>
        <taxon>Bifidobacteriaceae</taxon>
        <taxon>Bifidobacterium</taxon>
    </lineage>
</organism>
<dbReference type="GO" id="GO:0000166">
    <property type="term" value="F:nucleotide binding"/>
    <property type="evidence" value="ECO:0007669"/>
    <property type="project" value="InterPro"/>
</dbReference>
<dbReference type="AlphaFoldDB" id="A0A086ZGU2"/>
<keyword evidence="2 5" id="KW-0560">Oxidoreductase</keyword>
<evidence type="ECO:0000259" key="4">
    <source>
        <dbReference type="Pfam" id="PF22725"/>
    </source>
</evidence>
<dbReference type="Gene3D" id="3.30.360.10">
    <property type="entry name" value="Dihydrodipicolinate Reductase, domain 2"/>
    <property type="match status" value="1"/>
</dbReference>
<dbReference type="PANTHER" id="PTHR22604">
    <property type="entry name" value="OXIDOREDUCTASES"/>
    <property type="match status" value="1"/>
</dbReference>
<keyword evidence="6" id="KW-1185">Reference proteome</keyword>
<evidence type="ECO:0000259" key="3">
    <source>
        <dbReference type="Pfam" id="PF01408"/>
    </source>
</evidence>
<dbReference type="Proteomes" id="UP000029096">
    <property type="component" value="Unassembled WGS sequence"/>
</dbReference>
<evidence type="ECO:0000256" key="2">
    <source>
        <dbReference type="ARBA" id="ARBA00023002"/>
    </source>
</evidence>
<dbReference type="InterPro" id="IPR036291">
    <property type="entry name" value="NAD(P)-bd_dom_sf"/>
</dbReference>
<dbReference type="EC" id="1.3.1.20" evidence="5"/>
<feature type="domain" description="Gfo/Idh/MocA-like oxidoreductase N-terminal" evidence="3">
    <location>
        <begin position="18"/>
        <end position="141"/>
    </location>
</feature>
<dbReference type="OrthoDB" id="9815825at2"/>
<comment type="caution">
    <text evidence="5">The sequence shown here is derived from an EMBL/GenBank/DDBJ whole genome shotgun (WGS) entry which is preliminary data.</text>
</comment>
<reference evidence="5 6" key="1">
    <citation type="submission" date="2014-03" db="EMBL/GenBank/DDBJ databases">
        <title>Genomics of Bifidobacteria.</title>
        <authorList>
            <person name="Ventura M."/>
            <person name="Milani C."/>
            <person name="Lugli G.A."/>
        </authorList>
    </citation>
    <scope>NUCLEOTIDE SEQUENCE [LARGE SCALE GENOMIC DNA]</scope>
    <source>
        <strain evidence="5 6">DSM 22767</strain>
    </source>
</reference>
<sequence>MSRLNGNRAKAEREGLKVNVAILGAGRIAHSMAKTLLAMSNDDRYKNLIAPYAVAARDGQRAAEFAKQYGFPVSYGSYDELMNDPNVDLVYIATPHSLHAEQGIGCLKAGKNVLVEKSFTANTAQAEDLLRVANETGLTCTEAIWPRYMPSRKLIDDVIASGQIGEVKAASANLGYAVIGKPRMLDPNLAGGALLDVGVYPLNFLDMALTDTSDRTIDRIETSMLPYETGVDAQSSTTMFYDDGVMAMASSSMLATSDRTGVVWGTEGYLMCQNVNNPESLDIYDTEHQLKGRIDIPAQLTGYEYEVASAANAVLDGRIECPEMPHADTLKIMRLMDRLRAAWGLKYPFE</sequence>
<dbReference type="STRING" id="1437606.BBOH_0544"/>
<proteinExistence type="inferred from homology"/>
<dbReference type="EMBL" id="JGYP01000002">
    <property type="protein sequence ID" value="KFI45742.1"/>
    <property type="molecule type" value="Genomic_DNA"/>
</dbReference>
<dbReference type="SUPFAM" id="SSF55347">
    <property type="entry name" value="Glyceraldehyde-3-phosphate dehydrogenase-like, C-terminal domain"/>
    <property type="match status" value="1"/>
</dbReference>